<proteinExistence type="inferred from homology"/>
<evidence type="ECO:0000256" key="10">
    <source>
        <dbReference type="ARBA" id="ARBA00068717"/>
    </source>
</evidence>
<name>A0A6G1I6D5_9PEZI</name>
<dbReference type="PANTHER" id="PTHR24322:SF736">
    <property type="entry name" value="RETINOL DEHYDROGENASE 10"/>
    <property type="match status" value="1"/>
</dbReference>
<comment type="function">
    <text evidence="9">Catalyzes the reduction of all-trans-retinal to all-trans-retinol in the presence of NADPH.</text>
</comment>
<comment type="similarity">
    <text evidence="2 12">Belongs to the short-chain dehydrogenases/reductases (SDR) family.</text>
</comment>
<dbReference type="Proteomes" id="UP000799640">
    <property type="component" value="Unassembled WGS sequence"/>
</dbReference>
<evidence type="ECO:0000256" key="6">
    <source>
        <dbReference type="ARBA" id="ARBA00023002"/>
    </source>
</evidence>
<evidence type="ECO:0000256" key="7">
    <source>
        <dbReference type="ARBA" id="ARBA00023098"/>
    </source>
</evidence>
<dbReference type="InterPro" id="IPR002347">
    <property type="entry name" value="SDR_fam"/>
</dbReference>
<evidence type="ECO:0000256" key="12">
    <source>
        <dbReference type="RuleBase" id="RU000363"/>
    </source>
</evidence>
<dbReference type="PANTHER" id="PTHR24322">
    <property type="entry name" value="PKSB"/>
    <property type="match status" value="1"/>
</dbReference>
<keyword evidence="4" id="KW-0521">NADP</keyword>
<dbReference type="SUPFAM" id="SSF51735">
    <property type="entry name" value="NAD(P)-binding Rossmann-fold domains"/>
    <property type="match status" value="1"/>
</dbReference>
<evidence type="ECO:0000256" key="11">
    <source>
        <dbReference type="ARBA" id="ARBA00082544"/>
    </source>
</evidence>
<evidence type="ECO:0000256" key="3">
    <source>
        <dbReference type="ARBA" id="ARBA00022692"/>
    </source>
</evidence>
<dbReference type="Pfam" id="PF00106">
    <property type="entry name" value="adh_short"/>
    <property type="match status" value="1"/>
</dbReference>
<dbReference type="EMBL" id="ML996689">
    <property type="protein sequence ID" value="KAF2403863.1"/>
    <property type="molecule type" value="Genomic_DNA"/>
</dbReference>
<evidence type="ECO:0000256" key="5">
    <source>
        <dbReference type="ARBA" id="ARBA00022989"/>
    </source>
</evidence>
<dbReference type="OrthoDB" id="10253736at2759"/>
<keyword evidence="8" id="KW-0472">Membrane</keyword>
<evidence type="ECO:0000256" key="2">
    <source>
        <dbReference type="ARBA" id="ARBA00006484"/>
    </source>
</evidence>
<reference evidence="13" key="1">
    <citation type="journal article" date="2020" name="Stud. Mycol.">
        <title>101 Dothideomycetes genomes: a test case for predicting lifestyles and emergence of pathogens.</title>
        <authorList>
            <person name="Haridas S."/>
            <person name="Albert R."/>
            <person name="Binder M."/>
            <person name="Bloem J."/>
            <person name="Labutti K."/>
            <person name="Salamov A."/>
            <person name="Andreopoulos B."/>
            <person name="Baker S."/>
            <person name="Barry K."/>
            <person name="Bills G."/>
            <person name="Bluhm B."/>
            <person name="Cannon C."/>
            <person name="Castanera R."/>
            <person name="Culley D."/>
            <person name="Daum C."/>
            <person name="Ezra D."/>
            <person name="Gonzalez J."/>
            <person name="Henrissat B."/>
            <person name="Kuo A."/>
            <person name="Liang C."/>
            <person name="Lipzen A."/>
            <person name="Lutzoni F."/>
            <person name="Magnuson J."/>
            <person name="Mondo S."/>
            <person name="Nolan M."/>
            <person name="Ohm R."/>
            <person name="Pangilinan J."/>
            <person name="Park H.-J."/>
            <person name="Ramirez L."/>
            <person name="Alfaro M."/>
            <person name="Sun H."/>
            <person name="Tritt A."/>
            <person name="Yoshinaga Y."/>
            <person name="Zwiers L.-H."/>
            <person name="Turgeon B."/>
            <person name="Goodwin S."/>
            <person name="Spatafora J."/>
            <person name="Crous P."/>
            <person name="Grigoriev I."/>
        </authorList>
    </citation>
    <scope>NUCLEOTIDE SEQUENCE</scope>
    <source>
        <strain evidence="13">CBS 262.69</strain>
    </source>
</reference>
<dbReference type="Gene3D" id="3.40.50.720">
    <property type="entry name" value="NAD(P)-binding Rossmann-like Domain"/>
    <property type="match status" value="1"/>
</dbReference>
<keyword evidence="14" id="KW-1185">Reference proteome</keyword>
<dbReference type="PRINTS" id="PR00080">
    <property type="entry name" value="SDRFAMILY"/>
</dbReference>
<sequence>MSAVSKIIDHGTIFGTASCLIILAHGPDRLRDALIRIISKTPFDTRYHSSLKWILGLGFVWALNRRLNAWALNNWQLRSGPKWKWDEEVAVVTGGSNGIGALTVAGLAAKGIKVAVMDISSLPEELQKLSNVKYFKCNIAVKEEVDATADAIRTTFGHPSILLNNAGIADAHTILESTPQYLRKLFDVNVLSNFYTLQAFLPHMVQVNKGHVVTTASMASFVSCPGLVDYSATKAGVLALHEGLTSELKHRYKAPHVRTSSVHPIFVSTKLVDTFADSLGKSKAVVISPQTVANAIVKQVLSGQSGQVVLPGWMAAAQSARGWPNWMQELMRDGTKNDVLPAPST</sequence>
<evidence type="ECO:0000256" key="8">
    <source>
        <dbReference type="ARBA" id="ARBA00023136"/>
    </source>
</evidence>
<evidence type="ECO:0000256" key="4">
    <source>
        <dbReference type="ARBA" id="ARBA00022857"/>
    </source>
</evidence>
<dbReference type="GO" id="GO:0016020">
    <property type="term" value="C:membrane"/>
    <property type="evidence" value="ECO:0007669"/>
    <property type="project" value="UniProtKB-SubCell"/>
</dbReference>
<dbReference type="FunFam" id="3.40.50.720:FF:000131">
    <property type="entry name" value="Short-chain dehydrogenase/reductase 3"/>
    <property type="match status" value="1"/>
</dbReference>
<dbReference type="GO" id="GO:0052650">
    <property type="term" value="F:all-trans-retinol dehydrogenase (NADP+) activity"/>
    <property type="evidence" value="ECO:0007669"/>
    <property type="project" value="UniProtKB-ARBA"/>
</dbReference>
<dbReference type="PRINTS" id="PR00081">
    <property type="entry name" value="GDHRDH"/>
</dbReference>
<protein>
    <recommendedName>
        <fullName evidence="10">Short-chain dehydrogenase/reductase 3</fullName>
    </recommendedName>
    <alternativeName>
        <fullName evidence="11">Retinal short-chain dehydrogenase/reductase 1</fullName>
    </alternativeName>
</protein>
<dbReference type="InterPro" id="IPR036291">
    <property type="entry name" value="NAD(P)-bd_dom_sf"/>
</dbReference>
<comment type="subcellular location">
    <subcellularLocation>
        <location evidence="1">Membrane</location>
        <topology evidence="1">Multi-pass membrane protein</topology>
    </subcellularLocation>
</comment>
<evidence type="ECO:0000313" key="14">
    <source>
        <dbReference type="Proteomes" id="UP000799640"/>
    </source>
</evidence>
<keyword evidence="3" id="KW-0812">Transmembrane</keyword>
<evidence type="ECO:0000313" key="13">
    <source>
        <dbReference type="EMBL" id="KAF2403863.1"/>
    </source>
</evidence>
<dbReference type="AlphaFoldDB" id="A0A6G1I6D5"/>
<evidence type="ECO:0000256" key="1">
    <source>
        <dbReference type="ARBA" id="ARBA00004141"/>
    </source>
</evidence>
<organism evidence="13 14">
    <name type="scientific">Trichodelitschia bisporula</name>
    <dbReference type="NCBI Taxonomy" id="703511"/>
    <lineage>
        <taxon>Eukaryota</taxon>
        <taxon>Fungi</taxon>
        <taxon>Dikarya</taxon>
        <taxon>Ascomycota</taxon>
        <taxon>Pezizomycotina</taxon>
        <taxon>Dothideomycetes</taxon>
        <taxon>Dothideomycetes incertae sedis</taxon>
        <taxon>Phaeotrichales</taxon>
        <taxon>Phaeotrichaceae</taxon>
        <taxon>Trichodelitschia</taxon>
    </lineage>
</organism>
<keyword evidence="7" id="KW-0443">Lipid metabolism</keyword>
<gene>
    <name evidence="13" type="ORF">EJ06DRAFT_297635</name>
</gene>
<keyword evidence="5" id="KW-1133">Transmembrane helix</keyword>
<keyword evidence="6" id="KW-0560">Oxidoreductase</keyword>
<accession>A0A6G1I6D5</accession>
<evidence type="ECO:0000256" key="9">
    <source>
        <dbReference type="ARBA" id="ARBA00059620"/>
    </source>
</evidence>